<dbReference type="Proteomes" id="UP000322139">
    <property type="component" value="Unassembled WGS sequence"/>
</dbReference>
<dbReference type="RefSeq" id="WP_148973941.1">
    <property type="nucleotide sequence ID" value="NZ_VTER01000003.1"/>
</dbReference>
<keyword evidence="1" id="KW-0862">Zinc</keyword>
<sequence>MATHQEKKEIRIEINNLLSSECGTCEYRTGYDHMSYCIRECPIGRKMQELSSRLVRDSKQTLMPLEERPLKAGSWSKEEELYLLNHSRHFSIAHLAMRLRRSPSTVTAKLHSLRKNQRGQAG</sequence>
<accession>A0A5D4RL15</accession>
<evidence type="ECO:0000313" key="1">
    <source>
        <dbReference type="EMBL" id="TYS50112.1"/>
    </source>
</evidence>
<dbReference type="InterPro" id="IPR019718">
    <property type="entry name" value="DUF2602"/>
</dbReference>
<dbReference type="AlphaFoldDB" id="A0A5D4RL15"/>
<protein>
    <submittedName>
        <fullName evidence="1">Zinc-finger domain-containing protein</fullName>
    </submittedName>
</protein>
<organism evidence="1 2">
    <name type="scientific">Bacillus infantis</name>
    <dbReference type="NCBI Taxonomy" id="324767"/>
    <lineage>
        <taxon>Bacteria</taxon>
        <taxon>Bacillati</taxon>
        <taxon>Bacillota</taxon>
        <taxon>Bacilli</taxon>
        <taxon>Bacillales</taxon>
        <taxon>Bacillaceae</taxon>
        <taxon>Bacillus</taxon>
    </lineage>
</organism>
<dbReference type="EMBL" id="VTER01000003">
    <property type="protein sequence ID" value="TYS50112.1"/>
    <property type="molecule type" value="Genomic_DNA"/>
</dbReference>
<dbReference type="Pfam" id="PF10782">
    <property type="entry name" value="zf-C2HCIx2C"/>
    <property type="match status" value="1"/>
</dbReference>
<keyword evidence="1" id="KW-0863">Zinc-finger</keyword>
<keyword evidence="1" id="KW-0479">Metal-binding</keyword>
<reference evidence="1 2" key="1">
    <citation type="submission" date="2019-08" db="EMBL/GenBank/DDBJ databases">
        <title>Bacillus genomes from the desert of Cuatro Cienegas, Coahuila.</title>
        <authorList>
            <person name="Olmedo-Alvarez G."/>
        </authorList>
    </citation>
    <scope>NUCLEOTIDE SEQUENCE [LARGE SCALE GENOMIC DNA]</scope>
    <source>
        <strain evidence="1 2">CH446_14T</strain>
    </source>
</reference>
<comment type="caution">
    <text evidence="1">The sequence shown here is derived from an EMBL/GenBank/DDBJ whole genome shotgun (WGS) entry which is preliminary data.</text>
</comment>
<dbReference type="GO" id="GO:0008270">
    <property type="term" value="F:zinc ion binding"/>
    <property type="evidence" value="ECO:0007669"/>
    <property type="project" value="UniProtKB-KW"/>
</dbReference>
<evidence type="ECO:0000313" key="2">
    <source>
        <dbReference type="Proteomes" id="UP000322139"/>
    </source>
</evidence>
<proteinExistence type="predicted"/>
<gene>
    <name evidence="1" type="ORF">FZD51_06045</name>
</gene>
<name>A0A5D4RL15_9BACI</name>